<evidence type="ECO:0000313" key="2">
    <source>
        <dbReference type="EMBL" id="ETO10592.1"/>
    </source>
</evidence>
<evidence type="ECO:0000313" key="3">
    <source>
        <dbReference type="Proteomes" id="UP000023152"/>
    </source>
</evidence>
<feature type="region of interest" description="Disordered" evidence="1">
    <location>
        <begin position="179"/>
        <end position="228"/>
    </location>
</feature>
<accession>X6MAU6</accession>
<proteinExistence type="predicted"/>
<gene>
    <name evidence="2" type="ORF">RFI_26786</name>
</gene>
<name>X6MAU6_RETFI</name>
<reference evidence="2 3" key="1">
    <citation type="journal article" date="2013" name="Curr. Biol.">
        <title>The Genome of the Foraminiferan Reticulomyxa filosa.</title>
        <authorList>
            <person name="Glockner G."/>
            <person name="Hulsmann N."/>
            <person name="Schleicher M."/>
            <person name="Noegel A.A."/>
            <person name="Eichinger L."/>
            <person name="Gallinger C."/>
            <person name="Pawlowski J."/>
            <person name="Sierra R."/>
            <person name="Euteneuer U."/>
            <person name="Pillet L."/>
            <person name="Moustafa A."/>
            <person name="Platzer M."/>
            <person name="Groth M."/>
            <person name="Szafranski K."/>
            <person name="Schliwa M."/>
        </authorList>
    </citation>
    <scope>NUCLEOTIDE SEQUENCE [LARGE SCALE GENOMIC DNA]</scope>
</reference>
<dbReference type="EMBL" id="ASPP01023369">
    <property type="protein sequence ID" value="ETO10592.1"/>
    <property type="molecule type" value="Genomic_DNA"/>
</dbReference>
<sequence>MKYFKLFLKCELNIKTQLIKGKSKEIENESEKVGKKEENEKVGQIKEQNGVECLIFLIFESNQVDTRTGNTNKIFDLRIDIDLLNFSFQEQSIIDILMLSINLTQQSKMNRKSLTKNDGRQVTTYNDYVCFFNSNNISLIVDYKTMKKLHLFEKTVNQKKDNWKNDLEDWMTFQWCHGGHPPKKKKINTQNAKRRSRRRLKKREKKSDYTKEYNSIPKKRTKSDCAEE</sequence>
<organism evidence="2 3">
    <name type="scientific">Reticulomyxa filosa</name>
    <dbReference type="NCBI Taxonomy" id="46433"/>
    <lineage>
        <taxon>Eukaryota</taxon>
        <taxon>Sar</taxon>
        <taxon>Rhizaria</taxon>
        <taxon>Retaria</taxon>
        <taxon>Foraminifera</taxon>
        <taxon>Monothalamids</taxon>
        <taxon>Reticulomyxidae</taxon>
        <taxon>Reticulomyxa</taxon>
    </lineage>
</organism>
<evidence type="ECO:0000256" key="1">
    <source>
        <dbReference type="SAM" id="MobiDB-lite"/>
    </source>
</evidence>
<comment type="caution">
    <text evidence="2">The sequence shown here is derived from an EMBL/GenBank/DDBJ whole genome shotgun (WGS) entry which is preliminary data.</text>
</comment>
<protein>
    <submittedName>
        <fullName evidence="2">Uncharacterized protein</fullName>
    </submittedName>
</protein>
<dbReference type="AlphaFoldDB" id="X6MAU6"/>
<keyword evidence="3" id="KW-1185">Reference proteome</keyword>
<feature type="compositionally biased region" description="Basic residues" evidence="1">
    <location>
        <begin position="180"/>
        <end position="204"/>
    </location>
</feature>
<dbReference type="Proteomes" id="UP000023152">
    <property type="component" value="Unassembled WGS sequence"/>
</dbReference>